<proteinExistence type="predicted"/>
<sequence length="181" mass="19359">MPLSENRLEGAVLIARNVREKAVGDGAGGGGQEAVQYFLLGGRGKPKHGEEAVADHRVVRVVGGRQYFTVGSLEDDRTYRLKTNEDNPAASGYDDLATLVRTVNGVQLAGGDDRFASDAFRDAAEQVLNVPAFLRWAGAKVLLGSWDNYFATRGPAQSSVWCQGGVVNVPPSYIGSLIRPP</sequence>
<accession>A0A939F2F4</accession>
<protein>
    <submittedName>
        <fullName evidence="1">Uncharacterized protein</fullName>
    </submittedName>
</protein>
<keyword evidence="2" id="KW-1185">Reference proteome</keyword>
<dbReference type="AlphaFoldDB" id="A0A939F2F4"/>
<reference evidence="1" key="1">
    <citation type="submission" date="2021-03" db="EMBL/GenBank/DDBJ databases">
        <title>Streptomyces poriferae sp. nov., a novel marine sponge-derived Actinobacteria species with anti-MRSA activity.</title>
        <authorList>
            <person name="Sandoval-Powers M."/>
            <person name="Kralova S."/>
            <person name="Nguyen G.-S."/>
            <person name="Fawwal D."/>
            <person name="Degnes K."/>
            <person name="Klinkenberg G."/>
            <person name="Sletta H."/>
            <person name="Wentzel A."/>
            <person name="Liles M.R."/>
        </authorList>
    </citation>
    <scope>NUCLEOTIDE SEQUENCE</scope>
    <source>
        <strain evidence="1">DSM 41794</strain>
    </source>
</reference>
<gene>
    <name evidence="1" type="ORF">J0695_01725</name>
</gene>
<evidence type="ECO:0000313" key="2">
    <source>
        <dbReference type="Proteomes" id="UP000664167"/>
    </source>
</evidence>
<evidence type="ECO:0000313" key="1">
    <source>
        <dbReference type="EMBL" id="MBO0510534.1"/>
    </source>
</evidence>
<organism evidence="1 2">
    <name type="scientific">Streptomyces beijiangensis</name>
    <dbReference type="NCBI Taxonomy" id="163361"/>
    <lineage>
        <taxon>Bacteria</taxon>
        <taxon>Bacillati</taxon>
        <taxon>Actinomycetota</taxon>
        <taxon>Actinomycetes</taxon>
        <taxon>Kitasatosporales</taxon>
        <taxon>Streptomycetaceae</taxon>
        <taxon>Streptomyces</taxon>
    </lineage>
</organism>
<comment type="caution">
    <text evidence="1">The sequence shown here is derived from an EMBL/GenBank/DDBJ whole genome shotgun (WGS) entry which is preliminary data.</text>
</comment>
<dbReference type="EMBL" id="JAFLRJ010000013">
    <property type="protein sequence ID" value="MBO0510534.1"/>
    <property type="molecule type" value="Genomic_DNA"/>
</dbReference>
<dbReference type="Proteomes" id="UP000664167">
    <property type="component" value="Unassembled WGS sequence"/>
</dbReference>
<name>A0A939F2F4_9ACTN</name>
<dbReference type="RefSeq" id="WP_206959407.1">
    <property type="nucleotide sequence ID" value="NZ_BAAAJJ010000001.1"/>
</dbReference>